<keyword evidence="3" id="KW-1185">Reference proteome</keyword>
<proteinExistence type="predicted"/>
<dbReference type="RefSeq" id="WP_083361648.1">
    <property type="nucleotide sequence ID" value="NZ_FNGY01000001.1"/>
</dbReference>
<dbReference type="Pfam" id="PF16289">
    <property type="entry name" value="PIN_12"/>
    <property type="match status" value="1"/>
</dbReference>
<dbReference type="EMBL" id="FNGY01000001">
    <property type="protein sequence ID" value="SDL46769.1"/>
    <property type="molecule type" value="Genomic_DNA"/>
</dbReference>
<dbReference type="OrthoDB" id="9766796at2"/>
<reference evidence="3" key="1">
    <citation type="submission" date="2016-10" db="EMBL/GenBank/DDBJ databases">
        <authorList>
            <person name="Varghese N."/>
            <person name="Submissions S."/>
        </authorList>
    </citation>
    <scope>NUCLEOTIDE SEQUENCE [LARGE SCALE GENOMIC DNA]</scope>
    <source>
        <strain evidence="3">DSM 19110</strain>
    </source>
</reference>
<name>A0A1G9KAY2_9SPHI</name>
<accession>A0A1G9KAY2</accession>
<dbReference type="AlphaFoldDB" id="A0A1G9KAY2"/>
<gene>
    <name evidence="2" type="ORF">SAMN05421820_101521</name>
</gene>
<sequence length="382" mass="44222">MPMLKTPNPPIIKTSNTSLLKTKNIYIDTQAFVANNYFQSENLKRLSEFGKSGVVKIFMTEITRHEIIHNAANDLMNAIQDLNEFKKKFANKGKILKNIEEFKPYLDLPKIEFDSQLDKITIDLNSFLTEANIEFIPYHTADLTDIVTKYFEQSKPFGQGKKKHEFPDAIVLSSIEHWCKTSNQKIYMISGDNDMFETRSSTILTVKSLKDILSLINSQNDTDKRKYWIQSVFEKHEEVIKQVISEAFEEKLVNETGYDLELEDIEIDDLELHDYSTVLDKVKNGETVLQLDYDISFSARITYDDYSYAFFNKESNKPFGSTQNDVRKTFTFTQTAEITFQTTLDEKGYENAAKVFINCSYTSVPLAEDLIDKLDGYYYRPS</sequence>
<protein>
    <recommendedName>
        <fullName evidence="1">DUF4935 domain-containing protein</fullName>
    </recommendedName>
</protein>
<evidence type="ECO:0000313" key="3">
    <source>
        <dbReference type="Proteomes" id="UP000183200"/>
    </source>
</evidence>
<feature type="domain" description="DUF4935" evidence="1">
    <location>
        <begin position="25"/>
        <end position="195"/>
    </location>
</feature>
<evidence type="ECO:0000259" key="1">
    <source>
        <dbReference type="Pfam" id="PF16289"/>
    </source>
</evidence>
<evidence type="ECO:0000313" key="2">
    <source>
        <dbReference type="EMBL" id="SDL46769.1"/>
    </source>
</evidence>
<organism evidence="2 3">
    <name type="scientific">Pedobacter steynii</name>
    <dbReference type="NCBI Taxonomy" id="430522"/>
    <lineage>
        <taxon>Bacteria</taxon>
        <taxon>Pseudomonadati</taxon>
        <taxon>Bacteroidota</taxon>
        <taxon>Sphingobacteriia</taxon>
        <taxon>Sphingobacteriales</taxon>
        <taxon>Sphingobacteriaceae</taxon>
        <taxon>Pedobacter</taxon>
    </lineage>
</organism>
<dbReference type="InterPro" id="IPR032557">
    <property type="entry name" value="DUF4935"/>
</dbReference>
<dbReference type="Proteomes" id="UP000183200">
    <property type="component" value="Unassembled WGS sequence"/>
</dbReference>